<evidence type="ECO:0008006" key="3">
    <source>
        <dbReference type="Google" id="ProtNLM"/>
    </source>
</evidence>
<organism evidence="1 2">
    <name type="scientific">Thecamonas trahens ATCC 50062</name>
    <dbReference type="NCBI Taxonomy" id="461836"/>
    <lineage>
        <taxon>Eukaryota</taxon>
        <taxon>Apusozoa</taxon>
        <taxon>Apusomonadida</taxon>
        <taxon>Apusomonadidae</taxon>
        <taxon>Thecamonas</taxon>
    </lineage>
</organism>
<dbReference type="RefSeq" id="XP_013760996.1">
    <property type="nucleotide sequence ID" value="XM_013905542.1"/>
</dbReference>
<dbReference type="GeneID" id="25569618"/>
<evidence type="ECO:0000313" key="1">
    <source>
        <dbReference type="EMBL" id="KNC56315.1"/>
    </source>
</evidence>
<name>A0A0L0DVR6_THETB</name>
<feature type="non-terminal residue" evidence="1">
    <location>
        <position position="1"/>
    </location>
</feature>
<dbReference type="Proteomes" id="UP000054408">
    <property type="component" value="Unassembled WGS sequence"/>
</dbReference>
<accession>A0A0L0DVR6</accession>
<protein>
    <recommendedName>
        <fullName evidence="3">PI3K/PI4K catalytic domain-containing protein</fullName>
    </recommendedName>
</protein>
<dbReference type="EMBL" id="GL349441">
    <property type="protein sequence ID" value="KNC56315.1"/>
    <property type="molecule type" value="Genomic_DNA"/>
</dbReference>
<evidence type="ECO:0000313" key="2">
    <source>
        <dbReference type="Proteomes" id="UP000054408"/>
    </source>
</evidence>
<proteinExistence type="predicted"/>
<reference evidence="1 2" key="1">
    <citation type="submission" date="2010-05" db="EMBL/GenBank/DDBJ databases">
        <title>The Genome Sequence of Thecamonas trahens ATCC 50062.</title>
        <authorList>
            <consortium name="The Broad Institute Genome Sequencing Platform"/>
            <person name="Russ C."/>
            <person name="Cuomo C."/>
            <person name="Shea T."/>
            <person name="Young S.K."/>
            <person name="Zeng Q."/>
            <person name="Koehrsen M."/>
            <person name="Haas B."/>
            <person name="Borodovsky M."/>
            <person name="Guigo R."/>
            <person name="Alvarado L."/>
            <person name="Berlin A."/>
            <person name="Bochicchio J."/>
            <person name="Borenstein D."/>
            <person name="Chapman S."/>
            <person name="Chen Z."/>
            <person name="Freedman E."/>
            <person name="Gellesch M."/>
            <person name="Goldberg J."/>
            <person name="Griggs A."/>
            <person name="Gujja S."/>
            <person name="Heilman E."/>
            <person name="Heiman D."/>
            <person name="Hepburn T."/>
            <person name="Howarth C."/>
            <person name="Jen D."/>
            <person name="Larson L."/>
            <person name="Mehta T."/>
            <person name="Park D."/>
            <person name="Pearson M."/>
            <person name="Roberts A."/>
            <person name="Saif S."/>
            <person name="Shenoy N."/>
            <person name="Sisk P."/>
            <person name="Stolte C."/>
            <person name="Sykes S."/>
            <person name="Thomson T."/>
            <person name="Walk T."/>
            <person name="White J."/>
            <person name="Yandava C."/>
            <person name="Burger G."/>
            <person name="Gray M.W."/>
            <person name="Holland P.W.H."/>
            <person name="King N."/>
            <person name="Lang F.B.F."/>
            <person name="Roger A.J."/>
            <person name="Ruiz-Trillo I."/>
            <person name="Lander E."/>
            <person name="Nusbaum C."/>
        </authorList>
    </citation>
    <scope>NUCLEOTIDE SEQUENCE [LARGE SCALE GENOMIC DNA]</scope>
    <source>
        <strain evidence="1 2">ATCC 50062</strain>
    </source>
</reference>
<sequence length="443" mass="49254">MVFANTSMKGDYVRRVSRFVTSQSPTFGDIDLGASEYFRPSEYRFFEVHVVLGPQLAALCGREEMRAMAKIYDMEKEREAATVHDRCEPGASGWGKYIPYVAAVTKVEEQCGLDQLTPRSFVGPFVDVNGTAWGCVSFVEKMPGEVASLDVLMRSSKVQETGFLFSLVSHVKDWQLRLMMLRDVLLSFRDRHPGNVFIHPRTLDLYNLDGFQLTLKQSFFRPQTIDSSFLPMSEKHAIASFGWIFRKGGKPDKGVHEIRGLDYRCWIAPPEVIAAGAPDDYADFPPTMQSCLHRIAGLETPQAVQNEFGFAGVAEAGMLLDNAKSLLEHGLAGHVYATAVAEQDRIFSRAYGSNYLEQFDKAGSLAAALTPSGVTDHVIWYLPREPCCAREPHDRHACVPSPLPAVAEPDGHGWDWLAMYGSPEDAFILYNGGAHEYGPVSHM</sequence>
<keyword evidence="2" id="KW-1185">Reference proteome</keyword>
<gene>
    <name evidence="1" type="ORF">AMSG_11703</name>
</gene>
<dbReference type="OrthoDB" id="498415at2759"/>
<dbReference type="AlphaFoldDB" id="A0A0L0DVR6"/>